<proteinExistence type="predicted"/>
<feature type="compositionally biased region" description="Polar residues" evidence="1">
    <location>
        <begin position="124"/>
        <end position="140"/>
    </location>
</feature>
<evidence type="ECO:0000313" key="2">
    <source>
        <dbReference type="EMBL" id="KAG7409339.1"/>
    </source>
</evidence>
<evidence type="ECO:0000256" key="1">
    <source>
        <dbReference type="SAM" id="MobiDB-lite"/>
    </source>
</evidence>
<name>A0A8J5TSL4_FUSOX</name>
<dbReference type="Proteomes" id="UP000694050">
    <property type="component" value="Unassembled WGS sequence"/>
</dbReference>
<reference evidence="2" key="1">
    <citation type="submission" date="2021-04" db="EMBL/GenBank/DDBJ databases">
        <title>First draft genome resource for Brassicaceae pathogens Fusarium oxysporum f. sp. raphani and Fusarium oxysporum f. sp. rapae.</title>
        <authorList>
            <person name="Asai S."/>
        </authorList>
    </citation>
    <scope>NUCLEOTIDE SEQUENCE</scope>
    <source>
        <strain evidence="2">Tf1208</strain>
    </source>
</reference>
<protein>
    <submittedName>
        <fullName evidence="2">Uncharacterized protein</fullName>
    </submittedName>
</protein>
<dbReference type="AlphaFoldDB" id="A0A8J5TSL4"/>
<accession>A0A8J5TSL4</accession>
<sequence length="232" mass="26022">MSDVITEDFDVNVFLDLFHWSFEDAYHDTHEPERPVSPFSQPALPISEPTVLPIEPMASRSERASLEEQRLSLDYQVSSSFENLGMPDRDGSFGIIDFTDVLPVLDPLSSGHSPQSTKSRDVSQRAQASNLKRSSSSGTDDSVPKRIRREIIDDLSSVTEEDLPSTPKPPENWTISCGQLLAPCCENQDLDHSSVHDRYSDMQHGASDYDDGNKGRKDSVIVAWNICWTKHR</sequence>
<comment type="caution">
    <text evidence="2">The sequence shown here is derived from an EMBL/GenBank/DDBJ whole genome shotgun (WGS) entry which is preliminary data.</text>
</comment>
<gene>
    <name evidence="2" type="ORF">Forpe1208_v011086</name>
</gene>
<feature type="region of interest" description="Disordered" evidence="1">
    <location>
        <begin position="107"/>
        <end position="171"/>
    </location>
</feature>
<evidence type="ECO:0000313" key="3">
    <source>
        <dbReference type="Proteomes" id="UP000694050"/>
    </source>
</evidence>
<organism evidence="2 3">
    <name type="scientific">Fusarium oxysporum f. sp. rapae</name>
    <dbReference type="NCBI Taxonomy" id="485398"/>
    <lineage>
        <taxon>Eukaryota</taxon>
        <taxon>Fungi</taxon>
        <taxon>Dikarya</taxon>
        <taxon>Ascomycota</taxon>
        <taxon>Pezizomycotina</taxon>
        <taxon>Sordariomycetes</taxon>
        <taxon>Hypocreomycetidae</taxon>
        <taxon>Hypocreales</taxon>
        <taxon>Nectriaceae</taxon>
        <taxon>Fusarium</taxon>
        <taxon>Fusarium oxysporum species complex</taxon>
    </lineage>
</organism>
<dbReference type="EMBL" id="JAELUQ010000008">
    <property type="protein sequence ID" value="KAG7409339.1"/>
    <property type="molecule type" value="Genomic_DNA"/>
</dbReference>